<comment type="caution">
    <text evidence="1">The sequence shown here is derived from an EMBL/GenBank/DDBJ whole genome shotgun (WGS) entry which is preliminary data.</text>
</comment>
<dbReference type="EMBL" id="PCVO01000021">
    <property type="protein sequence ID" value="PIQ75424.1"/>
    <property type="molecule type" value="Genomic_DNA"/>
</dbReference>
<dbReference type="AlphaFoldDB" id="A0A2H0KVI3"/>
<dbReference type="Proteomes" id="UP000229317">
    <property type="component" value="Unassembled WGS sequence"/>
</dbReference>
<gene>
    <name evidence="1" type="ORF">COV84_01460</name>
</gene>
<sequence length="113" mass="13627">MKKKQKNKWYVYPGDDEVNDAICNTLKAMGQNPKETIIKYKEENLPVYESNPDFIDYLAHSRIGLPFKFRVFWEDEFGTIRRWRLHNRVMKKRAKAHLRKKYLKPPVQKQATN</sequence>
<proteinExistence type="predicted"/>
<organism evidence="1 2">
    <name type="scientific">Candidatus Portnoybacteria bacterium CG11_big_fil_rev_8_21_14_0_20_40_15</name>
    <dbReference type="NCBI Taxonomy" id="1974817"/>
    <lineage>
        <taxon>Bacteria</taxon>
        <taxon>Candidatus Portnoyibacteriota</taxon>
    </lineage>
</organism>
<name>A0A2H0KVI3_9BACT</name>
<evidence type="ECO:0000313" key="2">
    <source>
        <dbReference type="Proteomes" id="UP000229317"/>
    </source>
</evidence>
<evidence type="ECO:0000313" key="1">
    <source>
        <dbReference type="EMBL" id="PIQ75424.1"/>
    </source>
</evidence>
<accession>A0A2H0KVI3</accession>
<protein>
    <submittedName>
        <fullName evidence="1">Uncharacterized protein</fullName>
    </submittedName>
</protein>
<reference evidence="1 2" key="1">
    <citation type="submission" date="2017-09" db="EMBL/GenBank/DDBJ databases">
        <title>Depth-based differentiation of microbial function through sediment-hosted aquifers and enrichment of novel symbionts in the deep terrestrial subsurface.</title>
        <authorList>
            <person name="Probst A.J."/>
            <person name="Ladd B."/>
            <person name="Jarett J.K."/>
            <person name="Geller-Mcgrath D.E."/>
            <person name="Sieber C.M."/>
            <person name="Emerson J.B."/>
            <person name="Anantharaman K."/>
            <person name="Thomas B.C."/>
            <person name="Malmstrom R."/>
            <person name="Stieglmeier M."/>
            <person name="Klingl A."/>
            <person name="Woyke T."/>
            <person name="Ryan C.M."/>
            <person name="Banfield J.F."/>
        </authorList>
    </citation>
    <scope>NUCLEOTIDE SEQUENCE [LARGE SCALE GENOMIC DNA]</scope>
    <source>
        <strain evidence="1">CG11_big_fil_rev_8_21_14_0_20_40_15</strain>
    </source>
</reference>